<name>A0AA87ZKA8_FICCA</name>
<dbReference type="AlphaFoldDB" id="A0AA87ZKA8"/>
<comment type="caution">
    <text evidence="7">The sequence shown here is derived from an EMBL/GenBank/DDBJ whole genome shotgun (WGS) entry which is preliminary data.</text>
</comment>
<sequence length="296" mass="33714">MSNSGGGEWRAKPFTACCACRHGHKRCRPDCFLKQYFPPEKQAEFEAVRRFFGIRNFIEKVTGHKEATIQSDTAKSIIQEALIRSRDLSGGWRCIKISEVELDTVNAQLESYPTINSFMAPSSDQGILEPFPAMINNQYPLEDHFQHLYNYYQPIPSADPDHAQTQLNPASFEEFNTFETIDNTNLAQSYYDPVRRDDEFAEFQEFQDYFNPESTDLGPPIEVQDSNYQNDGDATEVNVPTADSSVSSSRSSPPTLAFRSCCVRNFGKQSELKEDANSIERELEHDDMKSVMIHCL</sequence>
<feature type="domain" description="LOB" evidence="6">
    <location>
        <begin position="15"/>
        <end position="118"/>
    </location>
</feature>
<protein>
    <recommendedName>
        <fullName evidence="6">LOB domain-containing protein</fullName>
    </recommendedName>
</protein>
<evidence type="ECO:0000259" key="6">
    <source>
        <dbReference type="PROSITE" id="PS50891"/>
    </source>
</evidence>
<evidence type="ECO:0000313" key="8">
    <source>
        <dbReference type="Proteomes" id="UP001187192"/>
    </source>
</evidence>
<evidence type="ECO:0000256" key="2">
    <source>
        <dbReference type="ARBA" id="ARBA00005474"/>
    </source>
</evidence>
<evidence type="ECO:0000256" key="1">
    <source>
        <dbReference type="ARBA" id="ARBA00004123"/>
    </source>
</evidence>
<dbReference type="GO" id="GO:0005634">
    <property type="term" value="C:nucleus"/>
    <property type="evidence" value="ECO:0007669"/>
    <property type="project" value="UniProtKB-SubCell"/>
</dbReference>
<organism evidence="7 8">
    <name type="scientific">Ficus carica</name>
    <name type="common">Common fig</name>
    <dbReference type="NCBI Taxonomy" id="3494"/>
    <lineage>
        <taxon>Eukaryota</taxon>
        <taxon>Viridiplantae</taxon>
        <taxon>Streptophyta</taxon>
        <taxon>Embryophyta</taxon>
        <taxon>Tracheophyta</taxon>
        <taxon>Spermatophyta</taxon>
        <taxon>Magnoliopsida</taxon>
        <taxon>eudicotyledons</taxon>
        <taxon>Gunneridae</taxon>
        <taxon>Pentapetalae</taxon>
        <taxon>rosids</taxon>
        <taxon>fabids</taxon>
        <taxon>Rosales</taxon>
        <taxon>Moraceae</taxon>
        <taxon>Ficeae</taxon>
        <taxon>Ficus</taxon>
    </lineage>
</organism>
<dbReference type="Proteomes" id="UP001187192">
    <property type="component" value="Unassembled WGS sequence"/>
</dbReference>
<comment type="subcellular location">
    <subcellularLocation>
        <location evidence="1">Nucleus</location>
    </subcellularLocation>
</comment>
<keyword evidence="3" id="KW-0217">Developmental protein</keyword>
<dbReference type="Pfam" id="PF03195">
    <property type="entry name" value="LOB"/>
    <property type="match status" value="1"/>
</dbReference>
<proteinExistence type="inferred from homology"/>
<reference evidence="7" key="1">
    <citation type="submission" date="2023-07" db="EMBL/GenBank/DDBJ databases">
        <title>draft genome sequence of fig (Ficus carica).</title>
        <authorList>
            <person name="Takahashi T."/>
            <person name="Nishimura K."/>
        </authorList>
    </citation>
    <scope>NUCLEOTIDE SEQUENCE</scope>
</reference>
<dbReference type="EMBL" id="BTGU01000005">
    <property type="protein sequence ID" value="GMN36007.1"/>
    <property type="molecule type" value="Genomic_DNA"/>
</dbReference>
<evidence type="ECO:0000256" key="3">
    <source>
        <dbReference type="ARBA" id="ARBA00022473"/>
    </source>
</evidence>
<gene>
    <name evidence="7" type="ORF">TIFTF001_005686</name>
</gene>
<keyword evidence="8" id="KW-1185">Reference proteome</keyword>
<dbReference type="PANTHER" id="PTHR31301:SF83">
    <property type="entry name" value="PROTEIN ASYMMETRIC LEAVES 2"/>
    <property type="match status" value="1"/>
</dbReference>
<dbReference type="InterPro" id="IPR004883">
    <property type="entry name" value="LOB"/>
</dbReference>
<evidence type="ECO:0000256" key="4">
    <source>
        <dbReference type="ARBA" id="ARBA00023242"/>
    </source>
</evidence>
<comment type="similarity">
    <text evidence="2">Belongs to the LOB domain-containing protein family.</text>
</comment>
<dbReference type="PANTHER" id="PTHR31301">
    <property type="entry name" value="LOB DOMAIN-CONTAINING PROTEIN 4-RELATED"/>
    <property type="match status" value="1"/>
</dbReference>
<evidence type="ECO:0000313" key="7">
    <source>
        <dbReference type="EMBL" id="GMN36007.1"/>
    </source>
</evidence>
<evidence type="ECO:0000256" key="5">
    <source>
        <dbReference type="SAM" id="MobiDB-lite"/>
    </source>
</evidence>
<feature type="region of interest" description="Disordered" evidence="5">
    <location>
        <begin position="211"/>
        <end position="255"/>
    </location>
</feature>
<dbReference type="PROSITE" id="PS50891">
    <property type="entry name" value="LOB"/>
    <property type="match status" value="1"/>
</dbReference>
<keyword evidence="4" id="KW-0539">Nucleus</keyword>
<accession>A0AA87ZKA8</accession>